<organism evidence="1">
    <name type="scientific">Anguilla anguilla</name>
    <name type="common">European freshwater eel</name>
    <name type="synonym">Muraena anguilla</name>
    <dbReference type="NCBI Taxonomy" id="7936"/>
    <lineage>
        <taxon>Eukaryota</taxon>
        <taxon>Metazoa</taxon>
        <taxon>Chordata</taxon>
        <taxon>Craniata</taxon>
        <taxon>Vertebrata</taxon>
        <taxon>Euteleostomi</taxon>
        <taxon>Actinopterygii</taxon>
        <taxon>Neopterygii</taxon>
        <taxon>Teleostei</taxon>
        <taxon>Anguilliformes</taxon>
        <taxon>Anguillidae</taxon>
        <taxon>Anguilla</taxon>
    </lineage>
</organism>
<proteinExistence type="predicted"/>
<accession>A0A0E9RDY3</accession>
<evidence type="ECO:0000313" key="1">
    <source>
        <dbReference type="EMBL" id="JAH27279.1"/>
    </source>
</evidence>
<reference evidence="1" key="2">
    <citation type="journal article" date="2015" name="Fish Shellfish Immunol.">
        <title>Early steps in the European eel (Anguilla anguilla)-Vibrio vulnificus interaction in the gills: Role of the RtxA13 toxin.</title>
        <authorList>
            <person name="Callol A."/>
            <person name="Pajuelo D."/>
            <person name="Ebbesson L."/>
            <person name="Teles M."/>
            <person name="MacKenzie S."/>
            <person name="Amaro C."/>
        </authorList>
    </citation>
    <scope>NUCLEOTIDE SEQUENCE</scope>
</reference>
<name>A0A0E9RDY3_ANGAN</name>
<protein>
    <submittedName>
        <fullName evidence="1">Uncharacterized protein</fullName>
    </submittedName>
</protein>
<sequence length="19" mass="2324">MLPSLSSQLYLWLFIFYSD</sequence>
<dbReference type="EMBL" id="GBXM01081298">
    <property type="protein sequence ID" value="JAH27279.1"/>
    <property type="molecule type" value="Transcribed_RNA"/>
</dbReference>
<reference evidence="1" key="1">
    <citation type="submission" date="2014-11" db="EMBL/GenBank/DDBJ databases">
        <authorList>
            <person name="Amaro Gonzalez C."/>
        </authorList>
    </citation>
    <scope>NUCLEOTIDE SEQUENCE</scope>
</reference>
<dbReference type="AlphaFoldDB" id="A0A0E9RDY3"/>